<evidence type="ECO:0000313" key="2">
    <source>
        <dbReference type="Proteomes" id="UP000629025"/>
    </source>
</evidence>
<keyword evidence="2" id="KW-1185">Reference proteome</keyword>
<reference evidence="2" key="1">
    <citation type="journal article" date="2019" name="Int. J. Syst. Evol. Microbiol.">
        <title>The Global Catalogue of Microorganisms (GCM) 10K type strain sequencing project: providing services to taxonomists for standard genome sequencing and annotation.</title>
        <authorList>
            <consortium name="The Broad Institute Genomics Platform"/>
            <consortium name="The Broad Institute Genome Sequencing Center for Infectious Disease"/>
            <person name="Wu L."/>
            <person name="Ma J."/>
        </authorList>
    </citation>
    <scope>NUCLEOTIDE SEQUENCE [LARGE SCALE GENOMIC DNA]</scope>
    <source>
        <strain evidence="2">CGMCC 1.15341</strain>
    </source>
</reference>
<evidence type="ECO:0000313" key="1">
    <source>
        <dbReference type="EMBL" id="GGB91928.1"/>
    </source>
</evidence>
<dbReference type="EMBL" id="BMIJ01000003">
    <property type="protein sequence ID" value="GGB91928.1"/>
    <property type="molecule type" value="Genomic_DNA"/>
</dbReference>
<gene>
    <name evidence="1" type="ORF">GCM10011352_17490</name>
</gene>
<comment type="caution">
    <text evidence="1">The sequence shown here is derived from an EMBL/GenBank/DDBJ whole genome shotgun (WGS) entry which is preliminary data.</text>
</comment>
<accession>A0ABQ1KAH5</accession>
<name>A0ABQ1KAH5_9GAMM</name>
<sequence>MRAFTGIDINNVMNNRCGLNILLALGKESEMILEGGRKGPAAADLYDFCLIPEQDYSGQAWVKSPLVAVTQKLNEVS</sequence>
<proteinExistence type="predicted"/>
<protein>
    <submittedName>
        <fullName evidence="1">Uncharacterized protein</fullName>
    </submittedName>
</protein>
<organism evidence="1 2">
    <name type="scientific">Marinobacterium zhoushanense</name>
    <dbReference type="NCBI Taxonomy" id="1679163"/>
    <lineage>
        <taxon>Bacteria</taxon>
        <taxon>Pseudomonadati</taxon>
        <taxon>Pseudomonadota</taxon>
        <taxon>Gammaproteobacteria</taxon>
        <taxon>Oceanospirillales</taxon>
        <taxon>Oceanospirillaceae</taxon>
        <taxon>Marinobacterium</taxon>
    </lineage>
</organism>
<dbReference type="Proteomes" id="UP000629025">
    <property type="component" value="Unassembled WGS sequence"/>
</dbReference>